<keyword evidence="2" id="KW-0812">Transmembrane</keyword>
<keyword evidence="2" id="KW-1133">Transmembrane helix</keyword>
<evidence type="ECO:0000313" key="5">
    <source>
        <dbReference type="Proteomes" id="UP000024837"/>
    </source>
</evidence>
<dbReference type="EMBL" id="KI966419">
    <property type="protein sequence ID" value="EWC46318.1"/>
    <property type="molecule type" value="Genomic_DNA"/>
</dbReference>
<sequence>MSLLRPPKPPRLLSSYTPLLLLLATFRFSRPATAQITGLFPEYLRDCIDRCQPLLLANSGCTLLGQTSQDCLCRSPYVEQFYNGDTCTCTSTFESTEFRNWFQGTGACSVYVEERLQASSESSTASSTAPPTSSTSSTDSETTSSSSTSTRRETTTRTLTSTSAETDATSRATTATTLATVTSPSGTEAGGPTSSTTSGNPSLATNSQQDSGFITEQNRRWVIPVITVGALVVAGALVFAALYFFCGCCRRNGRGRYTPANNPGVAGAAGASGSTLGALGVKGRRRRKNRMWLSTVPFFGVGKSSASQSSDSSSLVDDHEGMVDTSYYGAGGSAEAGAGGRIPATIWA</sequence>
<keyword evidence="3" id="KW-0732">Signal</keyword>
<proteinExistence type="predicted"/>
<reference evidence="4 5" key="1">
    <citation type="submission" date="2013-05" db="EMBL/GenBank/DDBJ databases">
        <title>Drechslerella stenobrocha genome reveals carnivorous origination and mechanical trapping mechanism of predatory fungi.</title>
        <authorList>
            <person name="Liu X."/>
            <person name="Zhang W."/>
            <person name="Liu K."/>
        </authorList>
    </citation>
    <scope>NUCLEOTIDE SEQUENCE [LARGE SCALE GENOMIC DNA]</scope>
    <source>
        <strain evidence="4 5">248</strain>
    </source>
</reference>
<dbReference type="HOGENOM" id="CLU_797004_0_0_1"/>
<dbReference type="OrthoDB" id="5424237at2759"/>
<evidence type="ECO:0008006" key="6">
    <source>
        <dbReference type="Google" id="ProtNLM"/>
    </source>
</evidence>
<keyword evidence="5" id="KW-1185">Reference proteome</keyword>
<dbReference type="Proteomes" id="UP000024837">
    <property type="component" value="Unassembled WGS sequence"/>
</dbReference>
<evidence type="ECO:0000256" key="2">
    <source>
        <dbReference type="SAM" id="Phobius"/>
    </source>
</evidence>
<keyword evidence="2" id="KW-0472">Membrane</keyword>
<feature type="signal peptide" evidence="3">
    <location>
        <begin position="1"/>
        <end position="34"/>
    </location>
</feature>
<feature type="compositionally biased region" description="Low complexity" evidence="1">
    <location>
        <begin position="120"/>
        <end position="149"/>
    </location>
</feature>
<evidence type="ECO:0000256" key="3">
    <source>
        <dbReference type="SAM" id="SignalP"/>
    </source>
</evidence>
<feature type="transmembrane region" description="Helical" evidence="2">
    <location>
        <begin position="221"/>
        <end position="246"/>
    </location>
</feature>
<feature type="region of interest" description="Disordered" evidence="1">
    <location>
        <begin position="120"/>
        <end position="211"/>
    </location>
</feature>
<gene>
    <name evidence="4" type="ORF">DRE_04489</name>
</gene>
<feature type="chain" id="PRO_5004893889" description="Extracellular membrane protein CFEM domain-containing protein" evidence="3">
    <location>
        <begin position="35"/>
        <end position="348"/>
    </location>
</feature>
<evidence type="ECO:0000256" key="1">
    <source>
        <dbReference type="SAM" id="MobiDB-lite"/>
    </source>
</evidence>
<feature type="compositionally biased region" description="Low complexity" evidence="1">
    <location>
        <begin position="156"/>
        <end position="202"/>
    </location>
</feature>
<name>W7I219_9PEZI</name>
<dbReference type="AlphaFoldDB" id="W7I219"/>
<evidence type="ECO:0000313" key="4">
    <source>
        <dbReference type="EMBL" id="EWC46318.1"/>
    </source>
</evidence>
<accession>W7I219</accession>
<protein>
    <recommendedName>
        <fullName evidence="6">Extracellular membrane protein CFEM domain-containing protein</fullName>
    </recommendedName>
</protein>
<organism evidence="4 5">
    <name type="scientific">Drechslerella stenobrocha 248</name>
    <dbReference type="NCBI Taxonomy" id="1043628"/>
    <lineage>
        <taxon>Eukaryota</taxon>
        <taxon>Fungi</taxon>
        <taxon>Dikarya</taxon>
        <taxon>Ascomycota</taxon>
        <taxon>Pezizomycotina</taxon>
        <taxon>Orbiliomycetes</taxon>
        <taxon>Orbiliales</taxon>
        <taxon>Orbiliaceae</taxon>
        <taxon>Drechslerella</taxon>
    </lineage>
</organism>